<feature type="compositionally biased region" description="Basic and acidic residues" evidence="1">
    <location>
        <begin position="1"/>
        <end position="11"/>
    </location>
</feature>
<keyword evidence="3" id="KW-1185">Reference proteome</keyword>
<protein>
    <submittedName>
        <fullName evidence="2">Uncharacterized protein</fullName>
    </submittedName>
</protein>
<dbReference type="AlphaFoldDB" id="A0A9P4R5W7"/>
<organism evidence="2 3">
    <name type="scientific">Polyplosphaeria fusca</name>
    <dbReference type="NCBI Taxonomy" id="682080"/>
    <lineage>
        <taxon>Eukaryota</taxon>
        <taxon>Fungi</taxon>
        <taxon>Dikarya</taxon>
        <taxon>Ascomycota</taxon>
        <taxon>Pezizomycotina</taxon>
        <taxon>Dothideomycetes</taxon>
        <taxon>Pleosporomycetidae</taxon>
        <taxon>Pleosporales</taxon>
        <taxon>Tetraplosphaeriaceae</taxon>
        <taxon>Polyplosphaeria</taxon>
    </lineage>
</organism>
<feature type="region of interest" description="Disordered" evidence="1">
    <location>
        <begin position="1"/>
        <end position="59"/>
    </location>
</feature>
<accession>A0A9P4R5W7</accession>
<evidence type="ECO:0000313" key="2">
    <source>
        <dbReference type="EMBL" id="KAF2737561.1"/>
    </source>
</evidence>
<sequence length="208" mass="23042">MQLHHTGEKSFRGPWGASGVRRGGGARFHGGRGSGRGAARRRGGSCVRGGGLDEQRPGRSLAWAAGGEEGRCSRTGRAMRCVPFRRPGRWRLRTWAPPPTASTGGRNLGRGIWRREVSLLARPASRHPNMTGRAWSARRSWHGDLQTARSYRVDGAYQQRGRIRRVSGGPESTEAHDVRPAWLVPRAWSGTERVEGLWREGYVMARSK</sequence>
<name>A0A9P4R5W7_9PLEO</name>
<proteinExistence type="predicted"/>
<gene>
    <name evidence="2" type="ORF">EJ04DRAFT_103235</name>
</gene>
<evidence type="ECO:0000256" key="1">
    <source>
        <dbReference type="SAM" id="MobiDB-lite"/>
    </source>
</evidence>
<feature type="compositionally biased region" description="Gly residues" evidence="1">
    <location>
        <begin position="21"/>
        <end position="36"/>
    </location>
</feature>
<reference evidence="2" key="1">
    <citation type="journal article" date="2020" name="Stud. Mycol.">
        <title>101 Dothideomycetes genomes: a test case for predicting lifestyles and emergence of pathogens.</title>
        <authorList>
            <person name="Haridas S."/>
            <person name="Albert R."/>
            <person name="Binder M."/>
            <person name="Bloem J."/>
            <person name="Labutti K."/>
            <person name="Salamov A."/>
            <person name="Andreopoulos B."/>
            <person name="Baker S."/>
            <person name="Barry K."/>
            <person name="Bills G."/>
            <person name="Bluhm B."/>
            <person name="Cannon C."/>
            <person name="Castanera R."/>
            <person name="Culley D."/>
            <person name="Daum C."/>
            <person name="Ezra D."/>
            <person name="Gonzalez J."/>
            <person name="Henrissat B."/>
            <person name="Kuo A."/>
            <person name="Liang C."/>
            <person name="Lipzen A."/>
            <person name="Lutzoni F."/>
            <person name="Magnuson J."/>
            <person name="Mondo S."/>
            <person name="Nolan M."/>
            <person name="Ohm R."/>
            <person name="Pangilinan J."/>
            <person name="Park H.-J."/>
            <person name="Ramirez L."/>
            <person name="Alfaro M."/>
            <person name="Sun H."/>
            <person name="Tritt A."/>
            <person name="Yoshinaga Y."/>
            <person name="Zwiers L.-H."/>
            <person name="Turgeon B."/>
            <person name="Goodwin S."/>
            <person name="Spatafora J."/>
            <person name="Crous P."/>
            <person name="Grigoriev I."/>
        </authorList>
    </citation>
    <scope>NUCLEOTIDE SEQUENCE</scope>
    <source>
        <strain evidence="2">CBS 125425</strain>
    </source>
</reference>
<evidence type="ECO:0000313" key="3">
    <source>
        <dbReference type="Proteomes" id="UP000799444"/>
    </source>
</evidence>
<dbReference type="Proteomes" id="UP000799444">
    <property type="component" value="Unassembled WGS sequence"/>
</dbReference>
<dbReference type="EMBL" id="ML996115">
    <property type="protein sequence ID" value="KAF2737561.1"/>
    <property type="molecule type" value="Genomic_DNA"/>
</dbReference>
<comment type="caution">
    <text evidence="2">The sequence shown here is derived from an EMBL/GenBank/DDBJ whole genome shotgun (WGS) entry which is preliminary data.</text>
</comment>